<reference evidence="2 3" key="1">
    <citation type="submission" date="2019-03" db="EMBL/GenBank/DDBJ databases">
        <authorList>
            <person name="Gaulin E."/>
            <person name="Dumas B."/>
        </authorList>
    </citation>
    <scope>NUCLEOTIDE SEQUENCE [LARGE SCALE GENOMIC DNA]</scope>
    <source>
        <strain evidence="2">CBS 568.67</strain>
    </source>
</reference>
<dbReference type="OrthoDB" id="18598at2759"/>
<dbReference type="Pfam" id="PF13516">
    <property type="entry name" value="LRR_6"/>
    <property type="match status" value="1"/>
</dbReference>
<evidence type="ECO:0000313" key="3">
    <source>
        <dbReference type="Proteomes" id="UP000332933"/>
    </source>
</evidence>
<dbReference type="EMBL" id="CAADRA010000457">
    <property type="protein sequence ID" value="VFT80206.1"/>
    <property type="molecule type" value="Genomic_DNA"/>
</dbReference>
<reference evidence="1" key="2">
    <citation type="submission" date="2019-06" db="EMBL/GenBank/DDBJ databases">
        <title>Genomics analysis of Aphanomyces spp. identifies a new class of oomycete effector associated with host adaptation.</title>
        <authorList>
            <person name="Gaulin E."/>
        </authorList>
    </citation>
    <scope>NUCLEOTIDE SEQUENCE</scope>
    <source>
        <strain evidence="1">CBS 578.67</strain>
    </source>
</reference>
<dbReference type="AlphaFoldDB" id="A0A485K8V3"/>
<organism evidence="2 3">
    <name type="scientific">Aphanomyces stellatus</name>
    <dbReference type="NCBI Taxonomy" id="120398"/>
    <lineage>
        <taxon>Eukaryota</taxon>
        <taxon>Sar</taxon>
        <taxon>Stramenopiles</taxon>
        <taxon>Oomycota</taxon>
        <taxon>Saprolegniomycetes</taxon>
        <taxon>Saprolegniales</taxon>
        <taxon>Verrucalvaceae</taxon>
        <taxon>Aphanomyces</taxon>
    </lineage>
</organism>
<dbReference type="SUPFAM" id="SSF52047">
    <property type="entry name" value="RNI-like"/>
    <property type="match status" value="1"/>
</dbReference>
<dbReference type="InterPro" id="IPR032675">
    <property type="entry name" value="LRR_dom_sf"/>
</dbReference>
<sequence>MDNTPHPFLSSEIHRFDDATSFFAFLQATDARGPLESLWQLGLSLPHDSLYPSLSLTEAMLIDPIQLAHVESVLPWYAHINVFWLHDLDWLYEHLGRLATVAWQADFPLSHDDAIVRRRAPGLPTWFHLWAQLPITKLVVRDHNGVKTVLTKQTAQYLYETLPRCHHLKAVDFSGACDVSAIFKWAATSTTLVDLGLHFRSFPNLTPTQLTHATQWLTTAPVERIYLSAVNWDPNLNPAVRNAFFIALFTCPTMQSVALRAMDAPMLDAVTLSMAVPEVHLIEMTVSLAGLRTLAHAIRHSTRLTSVYIHDLTFHDKNTDTEFEELLQAVAASKEVTTFEAIKCRLGDSFWPRLGPILQTTHLETIALSRNAISDKGATWIGHAIQASTTLSKVILDWNDISVDGVLGLLDSCAHRQPSFSLSVVGVPRHSDSEQALLRTHAQERRVDLTV</sequence>
<dbReference type="Proteomes" id="UP000332933">
    <property type="component" value="Unassembled WGS sequence"/>
</dbReference>
<dbReference type="InterPro" id="IPR001611">
    <property type="entry name" value="Leu-rich_rpt"/>
</dbReference>
<proteinExistence type="predicted"/>
<dbReference type="Gene3D" id="3.80.10.10">
    <property type="entry name" value="Ribonuclease Inhibitor"/>
    <property type="match status" value="1"/>
</dbReference>
<dbReference type="EMBL" id="VJMH01000457">
    <property type="protein sequence ID" value="KAF0716105.1"/>
    <property type="molecule type" value="Genomic_DNA"/>
</dbReference>
<protein>
    <submittedName>
        <fullName evidence="2">Aste57867_3026 protein</fullName>
    </submittedName>
</protein>
<name>A0A485K8V3_9STRA</name>
<evidence type="ECO:0000313" key="1">
    <source>
        <dbReference type="EMBL" id="KAF0716105.1"/>
    </source>
</evidence>
<accession>A0A485K8V3</accession>
<keyword evidence="3" id="KW-1185">Reference proteome</keyword>
<evidence type="ECO:0000313" key="2">
    <source>
        <dbReference type="EMBL" id="VFT80206.1"/>
    </source>
</evidence>
<gene>
    <name evidence="2" type="primary">Aste57867_3026</name>
    <name evidence="1" type="ORF">As57867_003017</name>
    <name evidence="2" type="ORF">ASTE57867_3026</name>
</gene>